<dbReference type="InterPro" id="IPR036514">
    <property type="entry name" value="SGNH_hydro_sf"/>
</dbReference>
<dbReference type="Gene3D" id="3.40.50.1110">
    <property type="entry name" value="SGNH hydrolase"/>
    <property type="match status" value="1"/>
</dbReference>
<dbReference type="Gene3D" id="2.120.10.70">
    <property type="entry name" value="Fucose-specific lectin"/>
    <property type="match status" value="1"/>
</dbReference>
<reference evidence="5" key="1">
    <citation type="journal article" date="2019" name="Int. J. Syst. Evol. Microbiol.">
        <title>The Global Catalogue of Microorganisms (GCM) 10K type strain sequencing project: providing services to taxonomists for standard genome sequencing and annotation.</title>
        <authorList>
            <consortium name="The Broad Institute Genomics Platform"/>
            <consortium name="The Broad Institute Genome Sequencing Center for Infectious Disease"/>
            <person name="Wu L."/>
            <person name="Ma J."/>
        </authorList>
    </citation>
    <scope>NUCLEOTIDE SEQUENCE [LARGE SCALE GENOMIC DNA]</scope>
    <source>
        <strain evidence="5">CGMCC 1.12859</strain>
    </source>
</reference>
<feature type="domain" description="PLL-like beta propeller" evidence="3">
    <location>
        <begin position="273"/>
        <end position="527"/>
    </location>
</feature>
<dbReference type="PANTHER" id="PTHR30383:SF5">
    <property type="entry name" value="SGNH HYDROLASE-TYPE ESTERASE DOMAIN-CONTAINING PROTEIN"/>
    <property type="match status" value="1"/>
</dbReference>
<keyword evidence="5" id="KW-1185">Reference proteome</keyword>
<evidence type="ECO:0000259" key="2">
    <source>
        <dbReference type="Pfam" id="PF13472"/>
    </source>
</evidence>
<feature type="signal peptide" evidence="1">
    <location>
        <begin position="1"/>
        <end position="25"/>
    </location>
</feature>
<gene>
    <name evidence="4" type="ORF">ACFQMG_11695</name>
</gene>
<accession>A0ABW2FUW0</accession>
<dbReference type="CDD" id="cd01833">
    <property type="entry name" value="XynB_like"/>
    <property type="match status" value="1"/>
</dbReference>
<dbReference type="PANTHER" id="PTHR30383">
    <property type="entry name" value="THIOESTERASE 1/PROTEASE 1/LYSOPHOSPHOLIPASE L1"/>
    <property type="match status" value="1"/>
</dbReference>
<evidence type="ECO:0000313" key="5">
    <source>
        <dbReference type="Proteomes" id="UP001596435"/>
    </source>
</evidence>
<dbReference type="InterPro" id="IPR051532">
    <property type="entry name" value="Ester_Hydrolysis_Enzymes"/>
</dbReference>
<organism evidence="4 5">
    <name type="scientific">Kitasatospora paranensis</name>
    <dbReference type="NCBI Taxonomy" id="258053"/>
    <lineage>
        <taxon>Bacteria</taxon>
        <taxon>Bacillati</taxon>
        <taxon>Actinomycetota</taxon>
        <taxon>Actinomycetes</taxon>
        <taxon>Kitasatosporales</taxon>
        <taxon>Streptomycetaceae</taxon>
        <taxon>Kitasatospora</taxon>
    </lineage>
</organism>
<dbReference type="Pfam" id="PF13472">
    <property type="entry name" value="Lipase_GDSL_2"/>
    <property type="match status" value="1"/>
</dbReference>
<dbReference type="Proteomes" id="UP001596435">
    <property type="component" value="Unassembled WGS sequence"/>
</dbReference>
<name>A0ABW2FUW0_9ACTN</name>
<comment type="caution">
    <text evidence="4">The sequence shown here is derived from an EMBL/GenBank/DDBJ whole genome shotgun (WGS) entry which is preliminary data.</text>
</comment>
<dbReference type="EMBL" id="JBHTAJ010000017">
    <property type="protein sequence ID" value="MFC7180217.1"/>
    <property type="molecule type" value="Genomic_DNA"/>
</dbReference>
<dbReference type="RefSeq" id="WP_380231017.1">
    <property type="nucleotide sequence ID" value="NZ_JBHSVH010000002.1"/>
</dbReference>
<evidence type="ECO:0000259" key="3">
    <source>
        <dbReference type="Pfam" id="PF26607"/>
    </source>
</evidence>
<protein>
    <submittedName>
        <fullName evidence="4">GDSL-type esterase/lipase family protein</fullName>
    </submittedName>
</protein>
<keyword evidence="1" id="KW-0732">Signal</keyword>
<dbReference type="SUPFAM" id="SSF52266">
    <property type="entry name" value="SGNH hydrolase"/>
    <property type="match status" value="1"/>
</dbReference>
<proteinExistence type="predicted"/>
<evidence type="ECO:0000313" key="4">
    <source>
        <dbReference type="EMBL" id="MFC7180217.1"/>
    </source>
</evidence>
<dbReference type="SUPFAM" id="SSF89372">
    <property type="entry name" value="Fucose-specific lectin"/>
    <property type="match status" value="1"/>
</dbReference>
<sequence length="539" mass="56538">MKRPALLTVSAVLLAAGVVASPAQAATASAPTVRVLPLGDSITFGQGSCTGGGYRQPLSALTAGHSGYAVDFVGGRQHGAMTDPEHEGHPGDTIDQIRAGVDGWLASSRPDVVLLHIGINDLNQNLDQAHAADRATQLIDRIFTDRPNVTVVMQGLIPTTPGWWNQDLSQPVAQYNGRLRQLEATEQQAGRHFRFVDAPALTPANRADATHPAQMTDGLHPNDAGYSLLAQNFHTALDEAYAAGWFSGGSPSASSPWAGTVHLANVTPDGSVHNTEGNYTARSWAGWSDLGGIAGTKEVAAAATYSVHHLFAIGADNRLYEKDGDYAAGRWSDWTPLPGSPSVRAVTASSYGDTVHLAVIGTDGHLYNSDGVFPDGGWNGWTDHGGTDLKRLASATTTRNVNHLYVLDGNNGLQELDADYCAGAWSGWSPAANGFTGQDVAAAAAGDTVHLDAIGMDGNLYNTEGRYDLGSWNGWSNMGGGGLKRLTSATAQGVNHIFAINSANRLTEIDADYNTGRWNSWAEPAGGADSIGLTAAFTS</sequence>
<feature type="domain" description="SGNH hydrolase-type esterase" evidence="2">
    <location>
        <begin position="38"/>
        <end position="227"/>
    </location>
</feature>
<feature type="chain" id="PRO_5045771733" evidence="1">
    <location>
        <begin position="26"/>
        <end position="539"/>
    </location>
</feature>
<dbReference type="InterPro" id="IPR058502">
    <property type="entry name" value="PLL-like_beta-prop"/>
</dbReference>
<dbReference type="Pfam" id="PF26607">
    <property type="entry name" value="DUF8189"/>
    <property type="match status" value="1"/>
</dbReference>
<evidence type="ECO:0000256" key="1">
    <source>
        <dbReference type="SAM" id="SignalP"/>
    </source>
</evidence>
<dbReference type="InterPro" id="IPR013830">
    <property type="entry name" value="SGNH_hydro"/>
</dbReference>